<reference evidence="2 3" key="1">
    <citation type="submission" date="2020-08" db="EMBL/GenBank/DDBJ databases">
        <title>Genomic Encyclopedia of Type Strains, Phase IV (KMG-IV): sequencing the most valuable type-strain genomes for metagenomic binning, comparative biology and taxonomic classification.</title>
        <authorList>
            <person name="Goeker M."/>
        </authorList>
    </citation>
    <scope>NUCLEOTIDE SEQUENCE [LARGE SCALE GENOMIC DNA]</scope>
    <source>
        <strain evidence="2 3">DSM 103336</strain>
    </source>
</reference>
<dbReference type="AlphaFoldDB" id="A0A7W9BR90"/>
<sequence length="144" mass="15594">MRTFMITTLAALALAGTTPVLAQSLKLKEAFANDRTKVAELAAQTNAACGTSIRFSVDYSSYSQLLADDNNQNPWAYMANATDALKRVCQSDDGKQAVQSKIKSVVVSNGAEESETLTNGTFHYTVPYAGHSPRTVIEWLQSNL</sequence>
<accession>A0A7W9BR90</accession>
<name>A0A7W9BR90_9SPHN</name>
<evidence type="ECO:0000313" key="3">
    <source>
        <dbReference type="Proteomes" id="UP000546701"/>
    </source>
</evidence>
<feature type="signal peptide" evidence="1">
    <location>
        <begin position="1"/>
        <end position="22"/>
    </location>
</feature>
<dbReference type="Proteomes" id="UP000546701">
    <property type="component" value="Unassembled WGS sequence"/>
</dbReference>
<proteinExistence type="predicted"/>
<feature type="chain" id="PRO_5031012253" evidence="1">
    <location>
        <begin position="23"/>
        <end position="144"/>
    </location>
</feature>
<protein>
    <submittedName>
        <fullName evidence="2">Uncharacterized protein</fullName>
    </submittedName>
</protein>
<dbReference type="RefSeq" id="WP_157177470.1">
    <property type="nucleotide sequence ID" value="NZ_BMJP01000001.1"/>
</dbReference>
<evidence type="ECO:0000256" key="1">
    <source>
        <dbReference type="SAM" id="SignalP"/>
    </source>
</evidence>
<keyword evidence="3" id="KW-1185">Reference proteome</keyword>
<comment type="caution">
    <text evidence="2">The sequence shown here is derived from an EMBL/GenBank/DDBJ whole genome shotgun (WGS) entry which is preliminary data.</text>
</comment>
<organism evidence="2 3">
    <name type="scientific">Sphingomonas prati</name>
    <dbReference type="NCBI Taxonomy" id="1843237"/>
    <lineage>
        <taxon>Bacteria</taxon>
        <taxon>Pseudomonadati</taxon>
        <taxon>Pseudomonadota</taxon>
        <taxon>Alphaproteobacteria</taxon>
        <taxon>Sphingomonadales</taxon>
        <taxon>Sphingomonadaceae</taxon>
        <taxon>Sphingomonas</taxon>
    </lineage>
</organism>
<keyword evidence="1" id="KW-0732">Signal</keyword>
<gene>
    <name evidence="2" type="ORF">FHS99_001153</name>
</gene>
<dbReference type="EMBL" id="JACIJR010000002">
    <property type="protein sequence ID" value="MBB5728683.1"/>
    <property type="molecule type" value="Genomic_DNA"/>
</dbReference>
<evidence type="ECO:0000313" key="2">
    <source>
        <dbReference type="EMBL" id="MBB5728683.1"/>
    </source>
</evidence>
<dbReference type="OrthoDB" id="8225818at2"/>